<dbReference type="STRING" id="633147.Olsu_1218"/>
<gene>
    <name evidence="1" type="ordered locus">Olsu_1218</name>
</gene>
<dbReference type="KEGG" id="ols:Olsu_1218"/>
<dbReference type="eggNOG" id="COG3966">
    <property type="taxonomic scope" value="Bacteria"/>
</dbReference>
<reference evidence="1 2" key="1">
    <citation type="journal article" date="2010" name="Stand. Genomic Sci.">
        <title>Complete genome sequence of Olsenella uli type strain (VPI D76D-27C).</title>
        <authorList>
            <person name="Goker M."/>
            <person name="Held B."/>
            <person name="Lucas S."/>
            <person name="Nolan M."/>
            <person name="Yasawong M."/>
            <person name="Glavina Del Rio T."/>
            <person name="Tice H."/>
            <person name="Cheng J.F."/>
            <person name="Bruce D."/>
            <person name="Detter J.C."/>
            <person name="Tapia R."/>
            <person name="Han C."/>
            <person name="Goodwin L."/>
            <person name="Pitluck S."/>
            <person name="Liolios K."/>
            <person name="Ivanova N."/>
            <person name="Mavromatis K."/>
            <person name="Mikhailova N."/>
            <person name="Pati A."/>
            <person name="Chen A."/>
            <person name="Palaniappan K."/>
            <person name="Land M."/>
            <person name="Hauser L."/>
            <person name="Chang Y.J."/>
            <person name="Jeffries C.D."/>
            <person name="Rohde M."/>
            <person name="Sikorski J."/>
            <person name="Pukall R."/>
            <person name="Woyke T."/>
            <person name="Bristow J."/>
            <person name="Eisen J.A."/>
            <person name="Markowitz V."/>
            <person name="Hugenholtz P."/>
            <person name="Kyrpides N.C."/>
            <person name="Klenk H.P."/>
            <person name="Lapidus A."/>
        </authorList>
    </citation>
    <scope>NUCLEOTIDE SEQUENCE [LARGE SCALE GENOMIC DNA]</scope>
    <source>
        <strain evidence="2">ATCC 49627 / DSM 7084 / CIP 109912 / JCM 12494 / NCIMB 702895 / VPI D76D-27C</strain>
    </source>
</reference>
<sequence>MPSAREGTRPQRALSRKAFLAATAGSLAAVGAGLVAADRLLIPQRLDEVADGSRLYDYVVDGTKFDAVDWTLANMSDVGRLSLGSSEFYISKNLVAQCPQAVFGESNCGIDLTYIGEAYDQSLWQTIAAGAYASRTKRRQCMVFLSPQWFFRGGDRDNRFSTKFSYELFRAFCRNGDIPDELHGYVRKRAGALGVDSSLLAAADQDGPLDAINDLQLHEAQTVRLRTKLPQVIAGAPSKSAIRMSGTATGEPDWDALMEQADLDGAAACTNNELGVHDDYWAKNHIYKPELDQSFDQADSEYADFACTLDVLRVCGMDVLVVMQPMHGAWYDYVGVPSDVRDVWYDRVRRICHEHEATYADFHTCEYERYFFCDTVHPGWRGWVRIERAIYHYLNGRDDDFLGGWGFGDVTGEGLTTMQNAQVNQ</sequence>
<accession>E1QW21</accession>
<evidence type="ECO:0000313" key="1">
    <source>
        <dbReference type="EMBL" id="ADK68324.1"/>
    </source>
</evidence>
<dbReference type="Pfam" id="PF04914">
    <property type="entry name" value="DltD"/>
    <property type="match status" value="1"/>
</dbReference>
<protein>
    <submittedName>
        <fullName evidence="1">DltD domain protein</fullName>
    </submittedName>
</protein>
<name>E1QW21_OLSUV</name>
<proteinExistence type="predicted"/>
<dbReference type="NCBIfam" id="TIGR04092">
    <property type="entry name" value="LTA_DltD"/>
    <property type="match status" value="1"/>
</dbReference>
<dbReference type="PANTHER" id="PTHR40039">
    <property type="entry name" value="PROTEIN DLTD"/>
    <property type="match status" value="1"/>
</dbReference>
<dbReference type="GeneID" id="78512632"/>
<dbReference type="Proteomes" id="UP000000333">
    <property type="component" value="Chromosome"/>
</dbReference>
<keyword evidence="2" id="KW-1185">Reference proteome</keyword>
<evidence type="ECO:0000313" key="2">
    <source>
        <dbReference type="Proteomes" id="UP000000333"/>
    </source>
</evidence>
<dbReference type="OrthoDB" id="1700484at2"/>
<dbReference type="InterPro" id="IPR006998">
    <property type="entry name" value="DltD"/>
</dbReference>
<organism evidence="1 2">
    <name type="scientific">Olsenella uli (strain ATCC 49627 / DSM 7084 / CCUG 31166 / CIP 109912 / JCM 12494 / LMG 11480 / NCIMB 702895 / VPI D76D-27C)</name>
    <name type="common">Lactobacillus uli</name>
    <dbReference type="NCBI Taxonomy" id="633147"/>
    <lineage>
        <taxon>Bacteria</taxon>
        <taxon>Bacillati</taxon>
        <taxon>Actinomycetota</taxon>
        <taxon>Coriobacteriia</taxon>
        <taxon>Coriobacteriales</taxon>
        <taxon>Atopobiaceae</taxon>
        <taxon>Olsenella</taxon>
    </lineage>
</organism>
<dbReference type="EMBL" id="CP002106">
    <property type="protein sequence ID" value="ADK68324.1"/>
    <property type="molecule type" value="Genomic_DNA"/>
</dbReference>
<dbReference type="RefSeq" id="WP_013252076.1">
    <property type="nucleotide sequence ID" value="NC_014363.1"/>
</dbReference>
<dbReference type="PANTHER" id="PTHR40039:SF1">
    <property type="entry name" value="PROTEIN DLTD"/>
    <property type="match status" value="1"/>
</dbReference>
<dbReference type="SUPFAM" id="SSF52266">
    <property type="entry name" value="SGNH hydrolase"/>
    <property type="match status" value="1"/>
</dbReference>
<dbReference type="InterPro" id="IPR023896">
    <property type="entry name" value="LTA_DltD"/>
</dbReference>
<dbReference type="HOGENOM" id="CLU_050505_1_0_11"/>
<dbReference type="AlphaFoldDB" id="E1QW21"/>